<accession>A0A2V5JAN8</accession>
<dbReference type="EMBL" id="KZ825468">
    <property type="protein sequence ID" value="PYI35617.1"/>
    <property type="molecule type" value="Genomic_DNA"/>
</dbReference>
<dbReference type="PANTHER" id="PTHR40780">
    <property type="entry name" value="DUF3669 DOMAIN-CONTAINING PROTEIN"/>
    <property type="match status" value="1"/>
</dbReference>
<gene>
    <name evidence="2" type="ORF">BP00DRAFT_333803</name>
</gene>
<organism evidence="2 3">
    <name type="scientific">Aspergillus indologenus CBS 114.80</name>
    <dbReference type="NCBI Taxonomy" id="1450541"/>
    <lineage>
        <taxon>Eukaryota</taxon>
        <taxon>Fungi</taxon>
        <taxon>Dikarya</taxon>
        <taxon>Ascomycota</taxon>
        <taxon>Pezizomycotina</taxon>
        <taxon>Eurotiomycetes</taxon>
        <taxon>Eurotiomycetidae</taxon>
        <taxon>Eurotiales</taxon>
        <taxon>Aspergillaceae</taxon>
        <taxon>Aspergillus</taxon>
        <taxon>Aspergillus subgen. Circumdati</taxon>
    </lineage>
</organism>
<dbReference type="Pfam" id="PF12417">
    <property type="entry name" value="DUF3669"/>
    <property type="match status" value="1"/>
</dbReference>
<keyword evidence="3" id="KW-1185">Reference proteome</keyword>
<evidence type="ECO:0000313" key="3">
    <source>
        <dbReference type="Proteomes" id="UP000248817"/>
    </source>
</evidence>
<proteinExistence type="predicted"/>
<protein>
    <recommendedName>
        <fullName evidence="1">DUF3669 domain-containing protein</fullName>
    </recommendedName>
</protein>
<dbReference type="Proteomes" id="UP000248817">
    <property type="component" value="Unassembled WGS sequence"/>
</dbReference>
<dbReference type="PANTHER" id="PTHR40780:SF2">
    <property type="entry name" value="DUF3669 DOMAIN-CONTAINING PROTEIN"/>
    <property type="match status" value="1"/>
</dbReference>
<dbReference type="InterPro" id="IPR022137">
    <property type="entry name" value="Znf_prot_DUF3669"/>
</dbReference>
<evidence type="ECO:0000259" key="1">
    <source>
        <dbReference type="Pfam" id="PF12417"/>
    </source>
</evidence>
<name>A0A2V5JAN8_9EURO</name>
<feature type="domain" description="DUF3669" evidence="1">
    <location>
        <begin position="313"/>
        <end position="373"/>
    </location>
</feature>
<reference evidence="2 3" key="1">
    <citation type="submission" date="2018-02" db="EMBL/GenBank/DDBJ databases">
        <title>The genomes of Aspergillus section Nigri reveals drivers in fungal speciation.</title>
        <authorList>
            <consortium name="DOE Joint Genome Institute"/>
            <person name="Vesth T.C."/>
            <person name="Nybo J."/>
            <person name="Theobald S."/>
            <person name="Brandl J."/>
            <person name="Frisvad J.C."/>
            <person name="Nielsen K.F."/>
            <person name="Lyhne E.K."/>
            <person name="Kogle M.E."/>
            <person name="Kuo A."/>
            <person name="Riley R."/>
            <person name="Clum A."/>
            <person name="Nolan M."/>
            <person name="Lipzen A."/>
            <person name="Salamov A."/>
            <person name="Henrissat B."/>
            <person name="Wiebenga A."/>
            <person name="De vries R.P."/>
            <person name="Grigoriev I.V."/>
            <person name="Mortensen U.H."/>
            <person name="Andersen M.R."/>
            <person name="Baker S.E."/>
        </authorList>
    </citation>
    <scope>NUCLEOTIDE SEQUENCE [LARGE SCALE GENOMIC DNA]</scope>
    <source>
        <strain evidence="2 3">CBS 114.80</strain>
    </source>
</reference>
<dbReference type="AlphaFoldDB" id="A0A2V5JAN8"/>
<evidence type="ECO:0000313" key="2">
    <source>
        <dbReference type="EMBL" id="PYI35617.1"/>
    </source>
</evidence>
<sequence>MFTLDTDEDSSWVIDLEAALLDDPKTEDRDKNGQSARAILQQFLTTGPVTSLPSPISRHQSSVRQPYRGIGSSADSRVFEQPGTPWAFKILIIDQDMKLWNNYTMQMRVYDSFIGVAKVVDTAVEVPRVAWFANQTSDFWRTNLELFPDDPNFSRRPRNVLCMERILPLPRAARDALIDLFCDPTSITAAKNDPSNADCLVHILLGSKSGTAAHPGSSSFSLRNFKLHSDQVERLRLDASALAATMADALALLHWQAKVDGMGVEFVLGSARPVTHFLTSNFHLPGLDRLPPGTSTFDLIVSPSTHNQPILSLWLLKFGACRPISMNAIGVEQAIAAFVKSNLYFPRPFSNNWFIDSLWTVFVHRYIETAARLTWGTPAQSLPRAFITGVEIKLSPE</sequence>